<dbReference type="AlphaFoldDB" id="D8UM75"/>
<keyword evidence="2" id="KW-1185">Reference proteome</keyword>
<dbReference type="RefSeq" id="XP_002959761.1">
    <property type="nucleotide sequence ID" value="XM_002959715.1"/>
</dbReference>
<dbReference type="GeneID" id="9614718"/>
<dbReference type="EMBL" id="GL378895">
    <property type="protein sequence ID" value="EFJ39173.1"/>
    <property type="molecule type" value="Genomic_DNA"/>
</dbReference>
<evidence type="ECO:0000313" key="2">
    <source>
        <dbReference type="Proteomes" id="UP000001058"/>
    </source>
</evidence>
<dbReference type="InParanoid" id="D8UM75"/>
<dbReference type="KEGG" id="vcn:VOLCADRAFT_101280"/>
<organism evidence="2">
    <name type="scientific">Volvox carteri f. nagariensis</name>
    <dbReference type="NCBI Taxonomy" id="3068"/>
    <lineage>
        <taxon>Eukaryota</taxon>
        <taxon>Viridiplantae</taxon>
        <taxon>Chlorophyta</taxon>
        <taxon>core chlorophytes</taxon>
        <taxon>Chlorophyceae</taxon>
        <taxon>CS clade</taxon>
        <taxon>Chlamydomonadales</taxon>
        <taxon>Volvocaceae</taxon>
        <taxon>Volvox</taxon>
    </lineage>
</organism>
<protein>
    <submittedName>
        <fullName evidence="1">Uncharacterized protein</fullName>
    </submittedName>
</protein>
<dbReference type="Proteomes" id="UP000001058">
    <property type="component" value="Unassembled WGS sequence"/>
</dbReference>
<sequence>MPRYQFPGLERHACARARVVTVGAVNDVGAWPWVSTRLLLQGWLHTATGTVAAHATGAAAANNNVDRTLCTGRFLAQCCVTLTHARCCANTGNGQSIYSGATLCLFKGSLRHSNSGRGATVHTMTICSQS</sequence>
<proteinExistence type="predicted"/>
<name>D8UM75_VOLCA</name>
<accession>D8UM75</accession>
<evidence type="ECO:0000313" key="1">
    <source>
        <dbReference type="EMBL" id="EFJ39173.1"/>
    </source>
</evidence>
<reference evidence="1 2" key="1">
    <citation type="journal article" date="2010" name="Science">
        <title>Genomic analysis of organismal complexity in the multicellular green alga Volvox carteri.</title>
        <authorList>
            <person name="Prochnik S.E."/>
            <person name="Umen J."/>
            <person name="Nedelcu A.M."/>
            <person name="Hallmann A."/>
            <person name="Miller S.M."/>
            <person name="Nishii I."/>
            <person name="Ferris P."/>
            <person name="Kuo A."/>
            <person name="Mitros T."/>
            <person name="Fritz-Laylin L.K."/>
            <person name="Hellsten U."/>
            <person name="Chapman J."/>
            <person name="Simakov O."/>
            <person name="Rensing S.A."/>
            <person name="Terry A."/>
            <person name="Pangilinan J."/>
            <person name="Kapitonov V."/>
            <person name="Jurka J."/>
            <person name="Salamov A."/>
            <person name="Shapiro H."/>
            <person name="Schmutz J."/>
            <person name="Grimwood J."/>
            <person name="Lindquist E."/>
            <person name="Lucas S."/>
            <person name="Grigoriev I.V."/>
            <person name="Schmitt R."/>
            <person name="Kirk D."/>
            <person name="Rokhsar D.S."/>
        </authorList>
    </citation>
    <scope>NUCLEOTIDE SEQUENCE [LARGE SCALE GENOMIC DNA]</scope>
    <source>
        <strain evidence="2">f. Nagariensis / Eve</strain>
    </source>
</reference>
<gene>
    <name evidence="1" type="ORF">VOLCADRAFT_101280</name>
</gene>